<dbReference type="GO" id="GO:0004077">
    <property type="term" value="F:biotin--[biotin carboxyl-carrier protein] ligase activity"/>
    <property type="evidence" value="ECO:0007669"/>
    <property type="project" value="UniProtKB-EC"/>
</dbReference>
<name>A0A0F7DBX1_9EURY</name>
<dbReference type="SUPFAM" id="SSF46785">
    <property type="entry name" value="Winged helix' DNA-binding domain"/>
    <property type="match status" value="1"/>
</dbReference>
<dbReference type="PANTHER" id="PTHR12835">
    <property type="entry name" value="BIOTIN PROTEIN LIGASE"/>
    <property type="match status" value="1"/>
</dbReference>
<gene>
    <name evidence="5" type="ORF">GAH_00839</name>
</gene>
<dbReference type="InterPro" id="IPR008988">
    <property type="entry name" value="Transcriptional_repressor_C"/>
</dbReference>
<dbReference type="Gene3D" id="3.30.930.10">
    <property type="entry name" value="Bira Bifunctional Protein, Domain 2"/>
    <property type="match status" value="1"/>
</dbReference>
<keyword evidence="1 5" id="KW-0436">Ligase</keyword>
<dbReference type="InterPro" id="IPR036388">
    <property type="entry name" value="WH-like_DNA-bd_sf"/>
</dbReference>
<evidence type="ECO:0000256" key="3">
    <source>
        <dbReference type="ARBA" id="ARBA00022840"/>
    </source>
</evidence>
<dbReference type="Gene3D" id="1.10.10.10">
    <property type="entry name" value="Winged helix-like DNA-binding domain superfamily/Winged helix DNA-binding domain"/>
    <property type="match status" value="1"/>
</dbReference>
<dbReference type="EMBL" id="CP011267">
    <property type="protein sequence ID" value="AKG91831.1"/>
    <property type="molecule type" value="Genomic_DNA"/>
</dbReference>
<dbReference type="GO" id="GO:0005737">
    <property type="term" value="C:cytoplasm"/>
    <property type="evidence" value="ECO:0007669"/>
    <property type="project" value="TreeGrafter"/>
</dbReference>
<evidence type="ECO:0000313" key="5">
    <source>
        <dbReference type="EMBL" id="AKG91831.1"/>
    </source>
</evidence>
<dbReference type="NCBIfam" id="TIGR00121">
    <property type="entry name" value="birA_ligase"/>
    <property type="match status" value="1"/>
</dbReference>
<dbReference type="RefSeq" id="WP_052747755.1">
    <property type="nucleotide sequence ID" value="NZ_CP011267.1"/>
</dbReference>
<dbReference type="InterPro" id="IPR003142">
    <property type="entry name" value="BPL_C"/>
</dbReference>
<keyword evidence="3" id="KW-0067">ATP-binding</keyword>
<dbReference type="InParanoid" id="A0A0F7DBX1"/>
<organism evidence="5 6">
    <name type="scientific">Geoglobus ahangari</name>
    <dbReference type="NCBI Taxonomy" id="113653"/>
    <lineage>
        <taxon>Archaea</taxon>
        <taxon>Methanobacteriati</taxon>
        <taxon>Methanobacteriota</taxon>
        <taxon>Archaeoglobi</taxon>
        <taxon>Archaeoglobales</taxon>
        <taxon>Archaeoglobaceae</taxon>
        <taxon>Geoglobus</taxon>
    </lineage>
</organism>
<dbReference type="PROSITE" id="PS51733">
    <property type="entry name" value="BPL_LPL_CATALYTIC"/>
    <property type="match status" value="1"/>
</dbReference>
<dbReference type="CDD" id="cd00090">
    <property type="entry name" value="HTH_ARSR"/>
    <property type="match status" value="1"/>
</dbReference>
<dbReference type="HOGENOM" id="CLU_051096_0_0_2"/>
<dbReference type="EC" id="6.3.4.15" evidence="5"/>
<keyword evidence="6" id="KW-1185">Reference proteome</keyword>
<dbReference type="OrthoDB" id="46252at2157"/>
<dbReference type="SUPFAM" id="SSF50037">
    <property type="entry name" value="C-terminal domain of transcriptional repressors"/>
    <property type="match status" value="1"/>
</dbReference>
<dbReference type="InterPro" id="IPR011991">
    <property type="entry name" value="ArsR-like_HTH"/>
</dbReference>
<dbReference type="Pfam" id="PF02237">
    <property type="entry name" value="BPL_C"/>
    <property type="match status" value="1"/>
</dbReference>
<dbReference type="PANTHER" id="PTHR12835:SF5">
    <property type="entry name" value="BIOTIN--PROTEIN LIGASE"/>
    <property type="match status" value="1"/>
</dbReference>
<evidence type="ECO:0000313" key="6">
    <source>
        <dbReference type="Proteomes" id="UP000034723"/>
    </source>
</evidence>
<evidence type="ECO:0000259" key="4">
    <source>
        <dbReference type="PROSITE" id="PS51733"/>
    </source>
</evidence>
<dbReference type="SUPFAM" id="SSF55681">
    <property type="entry name" value="Class II aaRS and biotin synthetases"/>
    <property type="match status" value="1"/>
</dbReference>
<dbReference type="GO" id="GO:0006355">
    <property type="term" value="P:regulation of DNA-templated transcription"/>
    <property type="evidence" value="ECO:0007669"/>
    <property type="project" value="InterPro"/>
</dbReference>
<dbReference type="Proteomes" id="UP000034723">
    <property type="component" value="Chromosome"/>
</dbReference>
<dbReference type="Pfam" id="PF08279">
    <property type="entry name" value="HTH_11"/>
    <property type="match status" value="1"/>
</dbReference>
<dbReference type="InterPro" id="IPR013196">
    <property type="entry name" value="HTH_11"/>
</dbReference>
<protein>
    <submittedName>
        <fullName evidence="5">BirA, biotin-(acetyl-CoA-carboxylase) ligase region</fullName>
        <ecNumber evidence="5">6.3.4.15</ecNumber>
    </submittedName>
</protein>
<dbReference type="Gene3D" id="2.30.30.100">
    <property type="match status" value="1"/>
</dbReference>
<reference evidence="5 6" key="1">
    <citation type="submission" date="2015-04" db="EMBL/GenBank/DDBJ databases">
        <title>The complete genome sequence of the hyperthermophilic, obligate iron-reducing archaeon Geoglobus ahangari strain 234T.</title>
        <authorList>
            <person name="Manzella M.P."/>
            <person name="Holmes D.E."/>
            <person name="Rocheleau J.M."/>
            <person name="Chung A."/>
            <person name="Reguera G."/>
            <person name="Kashefi K."/>
        </authorList>
    </citation>
    <scope>NUCLEOTIDE SEQUENCE [LARGE SCALE GENOMIC DNA]</scope>
    <source>
        <strain evidence="5 6">234</strain>
    </source>
</reference>
<dbReference type="FunCoup" id="A0A0F7DBX1">
    <property type="interactions" value="7"/>
</dbReference>
<dbReference type="InterPro" id="IPR004143">
    <property type="entry name" value="BPL_LPL_catalytic"/>
</dbReference>
<feature type="domain" description="BPL/LPL catalytic" evidence="4">
    <location>
        <begin position="76"/>
        <end position="245"/>
    </location>
</feature>
<dbReference type="InterPro" id="IPR045864">
    <property type="entry name" value="aa-tRNA-synth_II/BPL/LPL"/>
</dbReference>
<dbReference type="GO" id="GO:0005524">
    <property type="term" value="F:ATP binding"/>
    <property type="evidence" value="ECO:0007669"/>
    <property type="project" value="UniProtKB-KW"/>
</dbReference>
<keyword evidence="2" id="KW-0547">Nucleotide-binding</keyword>
<proteinExistence type="inferred from homology"/>
<dbReference type="GeneID" id="24803419"/>
<dbReference type="KEGG" id="gah:GAH_00839"/>
<evidence type="ECO:0000256" key="2">
    <source>
        <dbReference type="ARBA" id="ARBA00022741"/>
    </source>
</evidence>
<dbReference type="Pfam" id="PF03099">
    <property type="entry name" value="BPL_LplA_LipB"/>
    <property type="match status" value="1"/>
</dbReference>
<dbReference type="STRING" id="113653.GAH_00839"/>
<dbReference type="CDD" id="cd16442">
    <property type="entry name" value="BPL"/>
    <property type="match status" value="1"/>
</dbReference>
<dbReference type="InterPro" id="IPR036390">
    <property type="entry name" value="WH_DNA-bd_sf"/>
</dbReference>
<sequence length="309" mass="34478">MKVERGDRRLLMFQEIEKGGSGEEIAEKAGVSRTAVWKFVRRLEELGYEVEVDRKSGYRLVSSPDPSPFHMALAALKIPGVERYYHFDEVDSTNRFAKEVSNAVVFSESQSSGRGRLGRRWESERGGVYMSLSLNMTIPVSEIPKVTLLSGLAVCRALEDYGARIKWPNDVLVGGKKVSGILSEFVGEEMAAKVVVGIGVNVRNRVPDALRDRAISLHEVDENVRITEIFTRICEQLSNLLSAFPQKWGEILEEWKRLSDTIGREVRVSLYGEEVVGKAVDVDADGGLIVVSGEGRRKVISGECFYTNY</sequence>
<dbReference type="InterPro" id="IPR030855">
    <property type="entry name" value="Bifunct_BirA"/>
</dbReference>
<accession>A0A0F7DBX1</accession>
<dbReference type="HAMAP" id="MF_00978">
    <property type="entry name" value="Bifunct_BirA"/>
    <property type="match status" value="1"/>
</dbReference>
<evidence type="ECO:0000256" key="1">
    <source>
        <dbReference type="ARBA" id="ARBA00022598"/>
    </source>
</evidence>
<dbReference type="AlphaFoldDB" id="A0A0F7DBX1"/>
<dbReference type="InterPro" id="IPR004408">
    <property type="entry name" value="Biotin_CoA_COase_ligase"/>
</dbReference>